<feature type="region of interest" description="Disordered" evidence="1">
    <location>
        <begin position="104"/>
        <end position="136"/>
    </location>
</feature>
<dbReference type="AlphaFoldDB" id="A0A426XGT1"/>
<accession>A0A426XGT1</accession>
<name>A0A426XGT1_ENSVE</name>
<protein>
    <submittedName>
        <fullName evidence="2">Uncharacterized protein</fullName>
    </submittedName>
</protein>
<comment type="caution">
    <text evidence="2">The sequence shown here is derived from an EMBL/GenBank/DDBJ whole genome shotgun (WGS) entry which is preliminary data.</text>
</comment>
<evidence type="ECO:0000313" key="2">
    <source>
        <dbReference type="EMBL" id="RRT38699.1"/>
    </source>
</evidence>
<dbReference type="Proteomes" id="UP000287651">
    <property type="component" value="Unassembled WGS sequence"/>
</dbReference>
<feature type="compositionally biased region" description="Basic residues" evidence="1">
    <location>
        <begin position="1"/>
        <end position="11"/>
    </location>
</feature>
<proteinExistence type="predicted"/>
<reference evidence="2 3" key="1">
    <citation type="journal article" date="2014" name="Agronomy (Basel)">
        <title>A Draft Genome Sequence for Ensete ventricosum, the Drought-Tolerant Tree Against Hunger.</title>
        <authorList>
            <person name="Harrison J."/>
            <person name="Moore K.A."/>
            <person name="Paszkiewicz K."/>
            <person name="Jones T."/>
            <person name="Grant M."/>
            <person name="Ambacheew D."/>
            <person name="Muzemil S."/>
            <person name="Studholme D.J."/>
        </authorList>
    </citation>
    <scope>NUCLEOTIDE SEQUENCE [LARGE SCALE GENOMIC DNA]</scope>
</reference>
<gene>
    <name evidence="2" type="ORF">B296_00041624</name>
</gene>
<evidence type="ECO:0000313" key="3">
    <source>
        <dbReference type="Proteomes" id="UP000287651"/>
    </source>
</evidence>
<evidence type="ECO:0000256" key="1">
    <source>
        <dbReference type="SAM" id="MobiDB-lite"/>
    </source>
</evidence>
<sequence>MHRNLPPRHRGVAAPAGSRAGRGQQPLAGALQPAPFASAVLQVAMPVGGCRPCRLAATNHARGQRFCSQAPPLQVATAPCGHHWPPFRAGPTAANHPFAGGLGRGLAMGGRPSQGLAVAGRPSSSLPSLRKCSKNA</sequence>
<dbReference type="EMBL" id="AMZH03020960">
    <property type="protein sequence ID" value="RRT38699.1"/>
    <property type="molecule type" value="Genomic_DNA"/>
</dbReference>
<feature type="region of interest" description="Disordered" evidence="1">
    <location>
        <begin position="1"/>
        <end position="28"/>
    </location>
</feature>
<organism evidence="2 3">
    <name type="scientific">Ensete ventricosum</name>
    <name type="common">Abyssinian banana</name>
    <name type="synonym">Musa ensete</name>
    <dbReference type="NCBI Taxonomy" id="4639"/>
    <lineage>
        <taxon>Eukaryota</taxon>
        <taxon>Viridiplantae</taxon>
        <taxon>Streptophyta</taxon>
        <taxon>Embryophyta</taxon>
        <taxon>Tracheophyta</taxon>
        <taxon>Spermatophyta</taxon>
        <taxon>Magnoliopsida</taxon>
        <taxon>Liliopsida</taxon>
        <taxon>Zingiberales</taxon>
        <taxon>Musaceae</taxon>
        <taxon>Ensete</taxon>
    </lineage>
</organism>